<organism evidence="2">
    <name type="scientific">Pseudomonas graminis</name>
    <dbReference type="NCBI Taxonomy" id="158627"/>
    <lineage>
        <taxon>Bacteria</taxon>
        <taxon>Pseudomonadati</taxon>
        <taxon>Pseudomonadota</taxon>
        <taxon>Gammaproteobacteria</taxon>
        <taxon>Pseudomonadales</taxon>
        <taxon>Pseudomonadaceae</taxon>
        <taxon>Pseudomonas</taxon>
    </lineage>
</organism>
<reference evidence="2" key="1">
    <citation type="journal article" date="2020" name="mSystems">
        <title>Genome- and Community-Level Interaction Insights into Carbon Utilization and Element Cycling Functions of Hydrothermarchaeota in Hydrothermal Sediment.</title>
        <authorList>
            <person name="Zhou Z."/>
            <person name="Liu Y."/>
            <person name="Xu W."/>
            <person name="Pan J."/>
            <person name="Luo Z.H."/>
            <person name="Li M."/>
        </authorList>
    </citation>
    <scope>NUCLEOTIDE SEQUENCE [LARGE SCALE GENOMIC DNA]</scope>
    <source>
        <strain evidence="2">SpSt-200</strain>
    </source>
</reference>
<feature type="transmembrane region" description="Helical" evidence="1">
    <location>
        <begin position="24"/>
        <end position="49"/>
    </location>
</feature>
<comment type="caution">
    <text evidence="2">The sequence shown here is derived from an EMBL/GenBank/DDBJ whole genome shotgun (WGS) entry which is preliminary data.</text>
</comment>
<accession>A0A7C2BAV2</accession>
<dbReference type="AlphaFoldDB" id="A0A7C2BAV2"/>
<gene>
    <name evidence="2" type="ORF">ENP23_14410</name>
</gene>
<protein>
    <submittedName>
        <fullName evidence="2">Uncharacterized protein</fullName>
    </submittedName>
</protein>
<name>A0A7C2BAV2_9PSED</name>
<keyword evidence="1" id="KW-1133">Transmembrane helix</keyword>
<dbReference type="EMBL" id="DSIN01000023">
    <property type="protein sequence ID" value="HEF26956.1"/>
    <property type="molecule type" value="Genomic_DNA"/>
</dbReference>
<feature type="transmembrane region" description="Helical" evidence="1">
    <location>
        <begin position="112"/>
        <end position="134"/>
    </location>
</feature>
<feature type="transmembrane region" description="Helical" evidence="1">
    <location>
        <begin position="69"/>
        <end position="91"/>
    </location>
</feature>
<keyword evidence="1" id="KW-0812">Transmembrane</keyword>
<evidence type="ECO:0000256" key="1">
    <source>
        <dbReference type="SAM" id="Phobius"/>
    </source>
</evidence>
<keyword evidence="1" id="KW-0472">Membrane</keyword>
<evidence type="ECO:0000313" key="2">
    <source>
        <dbReference type="EMBL" id="HEF26956.1"/>
    </source>
</evidence>
<sequence>MVIIFLSPESFVRRGITDLCNADISCVTMIASFAFFLIMVQTLVLAFYFKNKIDKLLGNCEAVSNPGSLFSQPGVWSGITKLGTVAAIFLLPKTMLKHGFIEPVQVKAFPPTFKYIILIHFVMTLSVFFVLGMLRLRSYLCGV</sequence>
<proteinExistence type="predicted"/>